<dbReference type="AlphaFoldDB" id="A0A2I1G8Y5"/>
<accession>A0A2I1G8Y5</accession>
<organism evidence="1 2">
    <name type="scientific">Rhizophagus irregularis</name>
    <dbReference type="NCBI Taxonomy" id="588596"/>
    <lineage>
        <taxon>Eukaryota</taxon>
        <taxon>Fungi</taxon>
        <taxon>Fungi incertae sedis</taxon>
        <taxon>Mucoromycota</taxon>
        <taxon>Glomeromycotina</taxon>
        <taxon>Glomeromycetes</taxon>
        <taxon>Glomerales</taxon>
        <taxon>Glomeraceae</taxon>
        <taxon>Rhizophagus</taxon>
    </lineage>
</organism>
<gene>
    <name evidence="1" type="ORF">RhiirA4_398202</name>
</gene>
<keyword evidence="2" id="KW-1185">Reference proteome</keyword>
<dbReference type="EMBL" id="LLXI01000231">
    <property type="protein sequence ID" value="PKY43041.1"/>
    <property type="molecule type" value="Genomic_DNA"/>
</dbReference>
<protein>
    <submittedName>
        <fullName evidence="1">Uncharacterized protein</fullName>
    </submittedName>
</protein>
<evidence type="ECO:0000313" key="1">
    <source>
        <dbReference type="EMBL" id="PKY43041.1"/>
    </source>
</evidence>
<dbReference type="Proteomes" id="UP000234323">
    <property type="component" value="Unassembled WGS sequence"/>
</dbReference>
<proteinExistence type="predicted"/>
<reference evidence="1 2" key="1">
    <citation type="submission" date="2015-10" db="EMBL/GenBank/DDBJ databases">
        <title>Genome analyses suggest a sexual origin of heterokaryosis in a supposedly ancient asexual fungus.</title>
        <authorList>
            <person name="Ropars J."/>
            <person name="Sedzielewska K."/>
            <person name="Noel J."/>
            <person name="Charron P."/>
            <person name="Farinelli L."/>
            <person name="Marton T."/>
            <person name="Kruger M."/>
            <person name="Pelin A."/>
            <person name="Brachmann A."/>
            <person name="Corradi N."/>
        </authorList>
    </citation>
    <scope>NUCLEOTIDE SEQUENCE [LARGE SCALE GENOMIC DNA]</scope>
    <source>
        <strain evidence="1 2">A4</strain>
    </source>
</reference>
<comment type="caution">
    <text evidence="1">The sequence shown here is derived from an EMBL/GenBank/DDBJ whole genome shotgun (WGS) entry which is preliminary data.</text>
</comment>
<feature type="non-terminal residue" evidence="1">
    <location>
        <position position="60"/>
    </location>
</feature>
<sequence length="60" mass="6956">MSSQKSQNKTCNKAIHNSTSIWINTLETFHKDIEIINKNIYSELYNTITGKIKLLTDQEL</sequence>
<name>A0A2I1G8Y5_9GLOM</name>
<evidence type="ECO:0000313" key="2">
    <source>
        <dbReference type="Proteomes" id="UP000234323"/>
    </source>
</evidence>